<dbReference type="SMART" id="SM00112">
    <property type="entry name" value="CA"/>
    <property type="match status" value="6"/>
</dbReference>
<feature type="domain" description="Cadherin" evidence="12">
    <location>
        <begin position="687"/>
        <end position="821"/>
    </location>
</feature>
<accession>A0AAE2D3B3</accession>
<evidence type="ECO:0000256" key="5">
    <source>
        <dbReference type="ARBA" id="ARBA00022889"/>
    </source>
</evidence>
<reference evidence="13" key="2">
    <citation type="journal article" date="2023" name="Infect Dis Poverty">
        <title>Chromosome-scale genome of the human blood fluke Schistosoma mekongi and its implications for public health.</title>
        <authorList>
            <person name="Zhou M."/>
            <person name="Xu L."/>
            <person name="Xu D."/>
            <person name="Chen W."/>
            <person name="Khan J."/>
            <person name="Hu Y."/>
            <person name="Huang H."/>
            <person name="Wei H."/>
            <person name="Zhang Y."/>
            <person name="Chusongsang P."/>
            <person name="Tanasarnprasert K."/>
            <person name="Hu X."/>
            <person name="Limpanont Y."/>
            <person name="Lv Z."/>
        </authorList>
    </citation>
    <scope>NUCLEOTIDE SEQUENCE</scope>
    <source>
        <strain evidence="13">LV_2022a</strain>
    </source>
</reference>
<gene>
    <name evidence="13" type="ORF">MN116_007299</name>
</gene>
<evidence type="ECO:0000259" key="12">
    <source>
        <dbReference type="PROSITE" id="PS50268"/>
    </source>
</evidence>
<evidence type="ECO:0000256" key="6">
    <source>
        <dbReference type="ARBA" id="ARBA00022989"/>
    </source>
</evidence>
<dbReference type="SUPFAM" id="SSF49313">
    <property type="entry name" value="Cadherin-like"/>
    <property type="match status" value="6"/>
</dbReference>
<evidence type="ECO:0000256" key="3">
    <source>
        <dbReference type="ARBA" id="ARBA00022737"/>
    </source>
</evidence>
<dbReference type="InterPro" id="IPR015919">
    <property type="entry name" value="Cadherin-like_sf"/>
</dbReference>
<evidence type="ECO:0000256" key="2">
    <source>
        <dbReference type="ARBA" id="ARBA00022692"/>
    </source>
</evidence>
<proteinExistence type="predicted"/>
<comment type="caution">
    <text evidence="13">The sequence shown here is derived from an EMBL/GenBank/DDBJ whole genome shotgun (WGS) entry which is preliminary data.</text>
</comment>
<evidence type="ECO:0000256" key="4">
    <source>
        <dbReference type="ARBA" id="ARBA00022837"/>
    </source>
</evidence>
<keyword evidence="8" id="KW-0325">Glycoprotein</keyword>
<feature type="chain" id="PRO_5042021229" description="Cadherin domain-containing protein" evidence="11">
    <location>
        <begin position="24"/>
        <end position="1296"/>
    </location>
</feature>
<dbReference type="InterPro" id="IPR050174">
    <property type="entry name" value="Protocadherin/Cadherin-CA"/>
</dbReference>
<feature type="domain" description="Cadherin" evidence="12">
    <location>
        <begin position="222"/>
        <end position="323"/>
    </location>
</feature>
<dbReference type="InterPro" id="IPR002126">
    <property type="entry name" value="Cadherin-like_dom"/>
</dbReference>
<dbReference type="CDD" id="cd11304">
    <property type="entry name" value="Cadherin_repeat"/>
    <property type="match status" value="6"/>
</dbReference>
<organism evidence="13 14">
    <name type="scientific">Schistosoma mekongi</name>
    <name type="common">Parasitic worm</name>
    <dbReference type="NCBI Taxonomy" id="38744"/>
    <lineage>
        <taxon>Eukaryota</taxon>
        <taxon>Metazoa</taxon>
        <taxon>Spiralia</taxon>
        <taxon>Lophotrochozoa</taxon>
        <taxon>Platyhelminthes</taxon>
        <taxon>Trematoda</taxon>
        <taxon>Digenea</taxon>
        <taxon>Strigeidida</taxon>
        <taxon>Schistosomatoidea</taxon>
        <taxon>Schistosomatidae</taxon>
        <taxon>Schistosoma</taxon>
    </lineage>
</organism>
<feature type="domain" description="Cadherin" evidence="12">
    <location>
        <begin position="25"/>
        <end position="182"/>
    </location>
</feature>
<evidence type="ECO:0000256" key="9">
    <source>
        <dbReference type="PROSITE-ProRule" id="PRU00043"/>
    </source>
</evidence>
<dbReference type="GO" id="GO:0005886">
    <property type="term" value="C:plasma membrane"/>
    <property type="evidence" value="ECO:0007669"/>
    <property type="project" value="InterPro"/>
</dbReference>
<dbReference type="PROSITE" id="PS00232">
    <property type="entry name" value="CADHERIN_1"/>
    <property type="match status" value="4"/>
</dbReference>
<dbReference type="PROSITE" id="PS50268">
    <property type="entry name" value="CADHERIN_2"/>
    <property type="match status" value="7"/>
</dbReference>
<name>A0AAE2D3B3_SCHME</name>
<feature type="domain" description="Cadherin" evidence="12">
    <location>
        <begin position="437"/>
        <end position="565"/>
    </location>
</feature>
<dbReference type="EMBL" id="JALJAT010000005">
    <property type="protein sequence ID" value="KAK4469781.1"/>
    <property type="molecule type" value="Genomic_DNA"/>
</dbReference>
<evidence type="ECO:0000256" key="10">
    <source>
        <dbReference type="SAM" id="Phobius"/>
    </source>
</evidence>
<evidence type="ECO:0000313" key="14">
    <source>
        <dbReference type="Proteomes" id="UP001292079"/>
    </source>
</evidence>
<keyword evidence="2 10" id="KW-0812">Transmembrane</keyword>
<dbReference type="PRINTS" id="PR00205">
    <property type="entry name" value="CADHERIN"/>
</dbReference>
<dbReference type="InterPro" id="IPR020894">
    <property type="entry name" value="Cadherin_CS"/>
</dbReference>
<keyword evidence="11" id="KW-0732">Signal</keyword>
<evidence type="ECO:0000256" key="11">
    <source>
        <dbReference type="SAM" id="SignalP"/>
    </source>
</evidence>
<reference evidence="13" key="1">
    <citation type="submission" date="2022-04" db="EMBL/GenBank/DDBJ databases">
        <authorList>
            <person name="Xu L."/>
            <person name="Lv Z."/>
        </authorList>
    </citation>
    <scope>NUCLEOTIDE SEQUENCE</scope>
    <source>
        <strain evidence="13">LV_2022a</strain>
    </source>
</reference>
<dbReference type="FunFam" id="2.60.40.60:FF:000002">
    <property type="entry name" value="Protocadherin alpha 2"/>
    <property type="match status" value="1"/>
</dbReference>
<keyword evidence="5" id="KW-0130">Cell adhesion</keyword>
<dbReference type="Pfam" id="PF00028">
    <property type="entry name" value="Cadherin"/>
    <property type="match status" value="2"/>
</dbReference>
<evidence type="ECO:0000313" key="13">
    <source>
        <dbReference type="EMBL" id="KAK4469781.1"/>
    </source>
</evidence>
<dbReference type="PANTHER" id="PTHR24028:SF146">
    <property type="entry name" value="CADHERIN 96CB, ISOFORM D-RELATED"/>
    <property type="match status" value="1"/>
</dbReference>
<dbReference type="Gene3D" id="2.60.40.60">
    <property type="entry name" value="Cadherins"/>
    <property type="match status" value="7"/>
</dbReference>
<feature type="domain" description="Cadherin" evidence="12">
    <location>
        <begin position="566"/>
        <end position="687"/>
    </location>
</feature>
<dbReference type="PANTHER" id="PTHR24028">
    <property type="entry name" value="CADHERIN-87A"/>
    <property type="match status" value="1"/>
</dbReference>
<keyword evidence="6 10" id="KW-1133">Transmembrane helix</keyword>
<keyword evidence="7 10" id="KW-0472">Membrane</keyword>
<feature type="signal peptide" evidence="11">
    <location>
        <begin position="1"/>
        <end position="23"/>
    </location>
</feature>
<keyword evidence="14" id="KW-1185">Reference proteome</keyword>
<evidence type="ECO:0000256" key="8">
    <source>
        <dbReference type="ARBA" id="ARBA00023180"/>
    </source>
</evidence>
<evidence type="ECO:0000256" key="1">
    <source>
        <dbReference type="ARBA" id="ARBA00004167"/>
    </source>
</evidence>
<keyword evidence="3" id="KW-0677">Repeat</keyword>
<evidence type="ECO:0000256" key="7">
    <source>
        <dbReference type="ARBA" id="ARBA00023136"/>
    </source>
</evidence>
<feature type="domain" description="Cadherin" evidence="12">
    <location>
        <begin position="834"/>
        <end position="955"/>
    </location>
</feature>
<protein>
    <recommendedName>
        <fullName evidence="12">Cadherin domain-containing protein</fullName>
    </recommendedName>
</protein>
<feature type="domain" description="Cadherin" evidence="12">
    <location>
        <begin position="327"/>
        <end position="437"/>
    </location>
</feature>
<dbReference type="GO" id="GO:0007156">
    <property type="term" value="P:homophilic cell adhesion via plasma membrane adhesion molecules"/>
    <property type="evidence" value="ECO:0007669"/>
    <property type="project" value="InterPro"/>
</dbReference>
<dbReference type="FunFam" id="2.60.40.60:FF:000092">
    <property type="entry name" value="Protocadherin 8"/>
    <property type="match status" value="1"/>
</dbReference>
<dbReference type="GO" id="GO:0005509">
    <property type="term" value="F:calcium ion binding"/>
    <property type="evidence" value="ECO:0007669"/>
    <property type="project" value="UniProtKB-UniRule"/>
</dbReference>
<dbReference type="Proteomes" id="UP001292079">
    <property type="component" value="Unassembled WGS sequence"/>
</dbReference>
<keyword evidence="4 9" id="KW-0106">Calcium</keyword>
<feature type="transmembrane region" description="Helical" evidence="10">
    <location>
        <begin position="986"/>
        <end position="1009"/>
    </location>
</feature>
<comment type="subcellular location">
    <subcellularLocation>
        <location evidence="1">Membrane</location>
        <topology evidence="1">Single-pass membrane protein</topology>
    </subcellularLocation>
</comment>
<sequence>MTFQRCLIRLVVTILLLLTVTSSHQLPTVIYNLADETPTGSLIGNIAEQLSADYAQKYAFLLISSAKFQYLNDFFKVTPNGDLITLRHIDRDDTNDICGPLECCLSVVCQIEANIIFTKQQWETTWEQDIHQAKKQFVSEDPITSDKEVSEKNSFRLNESNQQSIIRLYIRINDANDNPPRFMSTNLIKYDPSNTMHQLINRPFIIYIREGDTSGFEGLPIASDTDSEVNGIVMYKLTEQTSKGEPVKEPRLNISMTYGDGNSMSLHNLNPKLVLLRPLDYENVDDREIYATFYAIDGGDPSLTGSISIVVRLLDINDNPPIFTQYTETERLITLPENTTMDFKPFFIVNASDADSGDNGRLTYSFSPLASNLVPMKFNIDSRNGAVTIREPLDYEIYSERQFILPIVVKDSGNPQHSSTTSLYIQVKDINDNMPTLVVQENISIPEGQVFTKPIIRFYVKDEDEVSHGNVICKPVTLEAYHLQDKELVAGQDYLRLHAVSDTVFFVFTKGVLDYEKISRASLLIECLDSAGIKQLETENVTQVKSHQIRITATILDQNDNMPLFPQTKYYVKLPEHSPEGTFVTEIKAYDLDNGEYGQLTYQLGSITTESDIILMNSIHTNNDDIKQPFYINQTTGIIKVLHNNLLDRENTQFLYLSIIAKDKGDLTATTQLIIELIDINDNLPKLISSTNIYFEENQNINTLIDYIHLIDLDKDENAKIHLKLINNQQLNNITKYIKIIPDLNFTYINITMNELINYNELKALLINQLPIDREIISTIFYEIIAYDESIQLMQNSITYTISIHILDQNDNIPLCTYPIYNSIIGYHPMIYINTPMYSLVTKIKGYDPDQGLNGTILYKLNKSTNGSAYFYLNESTGELFTNWLSNSYTSYYSIKYTNDNIHTNHVNIEPIVGIYQLKILLTDMGIPPLSKETQFYVKINPMNPNLNKWNSHDFTMTTNYHLQNTVNKSMNSNINITYWLSNNRIILITLIIFIIVIIFIIIGIIFWIRICCKQKLCHSIKTIIVSSNETECNPIIISTTTTGRIKKDELTNKEDLLKSSMKQYQTSYFSNKNYEHVSRIENINSSMITRSNGILEQFDALNNFNSQWFPNTTNRIVQSTNENVKNYDSHNPYSPHFSANEIININTVITTTNSNNYINDSSSYANLLQTNSIFTFPYSYEADSINNNKMNNEQLMGQKLFSVYNPEVYYSMCNSNLNNTPNFTLNNSNIQKFTNNNNNNNTANRNNNTYLQSPNEETIKYSTVYTGLAYSHFSPVSNLGYNDQYQNKNGSMKLW</sequence>